<accession>A0A3M6TBU2</accession>
<evidence type="ECO:0000256" key="1">
    <source>
        <dbReference type="PROSITE-ProRule" id="PRU00206"/>
    </source>
</evidence>
<dbReference type="Gene3D" id="2.10.50.10">
    <property type="entry name" value="Tumor Necrosis Factor Receptor, subunit A, domain 2"/>
    <property type="match status" value="1"/>
</dbReference>
<dbReference type="AlphaFoldDB" id="A0A3M6TBU2"/>
<gene>
    <name evidence="5" type="ORF">pdam_00022994</name>
</gene>
<keyword evidence="2" id="KW-0812">Transmembrane</keyword>
<evidence type="ECO:0000313" key="6">
    <source>
        <dbReference type="Proteomes" id="UP000275408"/>
    </source>
</evidence>
<keyword evidence="2" id="KW-0472">Membrane</keyword>
<comment type="caution">
    <text evidence="1">Lacks conserved residue(s) required for the propagation of feature annotation.</text>
</comment>
<keyword evidence="6" id="KW-1185">Reference proteome</keyword>
<dbReference type="SUPFAM" id="SSF47986">
    <property type="entry name" value="DEATH domain"/>
    <property type="match status" value="1"/>
</dbReference>
<feature type="repeat" description="TNFR-Cys" evidence="1">
    <location>
        <begin position="71"/>
        <end position="109"/>
    </location>
</feature>
<feature type="signal peptide" evidence="3">
    <location>
        <begin position="1"/>
        <end position="18"/>
    </location>
</feature>
<feature type="transmembrane region" description="Helical" evidence="2">
    <location>
        <begin position="221"/>
        <end position="244"/>
    </location>
</feature>
<proteinExistence type="predicted"/>
<comment type="caution">
    <text evidence="5">The sequence shown here is derived from an EMBL/GenBank/DDBJ whole genome shotgun (WGS) entry which is preliminary data.</text>
</comment>
<dbReference type="OrthoDB" id="5966984at2759"/>
<protein>
    <recommendedName>
        <fullName evidence="4">TNFR-Cys domain-containing protein</fullName>
    </recommendedName>
</protein>
<evidence type="ECO:0000259" key="4">
    <source>
        <dbReference type="PROSITE" id="PS50050"/>
    </source>
</evidence>
<dbReference type="InterPro" id="IPR011029">
    <property type="entry name" value="DEATH-like_dom_sf"/>
</dbReference>
<dbReference type="Gene3D" id="1.10.533.10">
    <property type="entry name" value="Death Domain, Fas"/>
    <property type="match status" value="1"/>
</dbReference>
<sequence length="409" mass="46257">MFAGFLFLLTVLVDKGFGSNRCKKKGYIELYNRQNRNEYRCWPPPECHDGQEPSVEPGSSHPIGTDISCQSCKIGFFSNNRTNNRCHKCTSCGKKQELYPCTLVKDRECANKCISNEYYFNDTEEECYRCVECCEGDDENIEPQCIALRKGVVIGGKGEKHCRISNRRCDDLPTSSSEGCTCNCSVSNNSSIAVGNSPAMNISSTLQSDNSSLHKPCVVHMFWIIGLSCSLVVVVALILVYFLYWRRKWSPQSYNLYIHETSSRSCIFTCPPLCISDSSTCTGSRCYEEVIAFMPCQDKLKVIPEVQIDEVPYDVEVILIQKLDAKKTNAKNWWDVGRKIGISRSQLENVDQGESPTKTIISILSTWHDVPTIRKFVEIADKLGRHDICKNVVEFYQNQTPEIVNETPV</sequence>
<keyword evidence="3" id="KW-0732">Signal</keyword>
<feature type="domain" description="TNFR-Cys" evidence="4">
    <location>
        <begin position="71"/>
        <end position="109"/>
    </location>
</feature>
<evidence type="ECO:0000313" key="5">
    <source>
        <dbReference type="EMBL" id="RMX38852.1"/>
    </source>
</evidence>
<keyword evidence="2" id="KW-1133">Transmembrane helix</keyword>
<evidence type="ECO:0000256" key="3">
    <source>
        <dbReference type="SAM" id="SignalP"/>
    </source>
</evidence>
<dbReference type="EMBL" id="RCHS01003935">
    <property type="protein sequence ID" value="RMX38852.1"/>
    <property type="molecule type" value="Genomic_DNA"/>
</dbReference>
<dbReference type="PROSITE" id="PS50050">
    <property type="entry name" value="TNFR_NGFR_2"/>
    <property type="match status" value="1"/>
</dbReference>
<feature type="chain" id="PRO_5018241482" description="TNFR-Cys domain-containing protein" evidence="3">
    <location>
        <begin position="19"/>
        <end position="409"/>
    </location>
</feature>
<reference evidence="5 6" key="1">
    <citation type="journal article" date="2018" name="Sci. Rep.">
        <title>Comparative analysis of the Pocillopora damicornis genome highlights role of immune system in coral evolution.</title>
        <authorList>
            <person name="Cunning R."/>
            <person name="Bay R.A."/>
            <person name="Gillette P."/>
            <person name="Baker A.C."/>
            <person name="Traylor-Knowles N."/>
        </authorList>
    </citation>
    <scope>NUCLEOTIDE SEQUENCE [LARGE SCALE GENOMIC DNA]</scope>
    <source>
        <strain evidence="5">RSMAS</strain>
        <tissue evidence="5">Whole animal</tissue>
    </source>
</reference>
<dbReference type="InterPro" id="IPR001368">
    <property type="entry name" value="TNFR/NGFR_Cys_rich_reg"/>
</dbReference>
<organism evidence="5 6">
    <name type="scientific">Pocillopora damicornis</name>
    <name type="common">Cauliflower coral</name>
    <name type="synonym">Millepora damicornis</name>
    <dbReference type="NCBI Taxonomy" id="46731"/>
    <lineage>
        <taxon>Eukaryota</taxon>
        <taxon>Metazoa</taxon>
        <taxon>Cnidaria</taxon>
        <taxon>Anthozoa</taxon>
        <taxon>Hexacorallia</taxon>
        <taxon>Scleractinia</taxon>
        <taxon>Astrocoeniina</taxon>
        <taxon>Pocilloporidae</taxon>
        <taxon>Pocillopora</taxon>
    </lineage>
</organism>
<evidence type="ECO:0000256" key="2">
    <source>
        <dbReference type="SAM" id="Phobius"/>
    </source>
</evidence>
<name>A0A3M6TBU2_POCDA</name>
<dbReference type="Proteomes" id="UP000275408">
    <property type="component" value="Unassembled WGS sequence"/>
</dbReference>